<sequence length="657" mass="70309">MSSTSSIPVTVTTTTSASASASSTAAAAFKAPGNLKVVGIILAIASGVLIGSSFVFKKKGLLRAQAGGVAGEGVGYLKSPLWWLGMSMMIAGELCNFAAYAFVEAIVVTPMGALSVVICAILSSFFLHETLTLFGWLGCSLCIIGSVIIALNGPSEQSVGQIVEFQHLFLSPGFLVYGSILIVAALVIVFYFAPKYGKKSMLWYIMVCSMIGGISVSVTTGLGSAIVTTAMGDNQFKHWFIYFLMVFIAITLITEVYYLNVALALFNTAMVTPTYYVIFTFFSILTTIVLFKGLSAPPMQIITLVMGFLVICVGITILQLSKIDPTQLKVPGLDRRSTMLLQASRSNTAGVDEKDLSAVEDPGIDTLRGSFGTMGSIIRARTAKRMSMSSRATGTSLRNRHGHTLSDDDRPHYNAMGGHDDRLSGMKRHQLYDPPVPAADNISLASDVATTPRKQTIKFGDEDIVHNYPVAGRDATGTQATHEHRSALWSGTAQLSHLPENDSASTLSTDTDETEIGVGLRSAPPTVYDDPYRTRAIDPFADSPSTTTVSSFPSFSSSTATVGRPGSQVSIDPEFVGARQGPVTAGDRGSHGNRHRLFDRTSSGRHYPGGDSVDDREESESLWHPNRPSDEESLSDQDYPPEGSVRLVSANRGSGRV</sequence>
<feature type="transmembrane region" description="Helical" evidence="6">
    <location>
        <begin position="301"/>
        <end position="320"/>
    </location>
</feature>
<dbReference type="InterPro" id="IPR008521">
    <property type="entry name" value="Mg_trans_NIPA"/>
</dbReference>
<reference evidence="7 8" key="1">
    <citation type="submission" date="2021-08" db="EMBL/GenBank/DDBJ databases">
        <title>Draft Genome Sequence of Phanerochaete sordida strain YK-624.</title>
        <authorList>
            <person name="Mori T."/>
            <person name="Dohra H."/>
            <person name="Suzuki T."/>
            <person name="Kawagishi H."/>
            <person name="Hirai H."/>
        </authorList>
    </citation>
    <scope>NUCLEOTIDE SEQUENCE [LARGE SCALE GENOMIC DNA]</scope>
    <source>
        <strain evidence="7 8">YK-624</strain>
    </source>
</reference>
<organism evidence="7 8">
    <name type="scientific">Phanerochaete sordida</name>
    <dbReference type="NCBI Taxonomy" id="48140"/>
    <lineage>
        <taxon>Eukaryota</taxon>
        <taxon>Fungi</taxon>
        <taxon>Dikarya</taxon>
        <taxon>Basidiomycota</taxon>
        <taxon>Agaricomycotina</taxon>
        <taxon>Agaricomycetes</taxon>
        <taxon>Polyporales</taxon>
        <taxon>Phanerochaetaceae</taxon>
        <taxon>Phanerochaete</taxon>
    </lineage>
</organism>
<comment type="subcellular location">
    <subcellularLocation>
        <location evidence="1">Membrane</location>
        <topology evidence="1">Multi-pass membrane protein</topology>
    </subcellularLocation>
</comment>
<dbReference type="Proteomes" id="UP000703269">
    <property type="component" value="Unassembled WGS sequence"/>
</dbReference>
<evidence type="ECO:0000256" key="5">
    <source>
        <dbReference type="SAM" id="MobiDB-lite"/>
    </source>
</evidence>
<dbReference type="OrthoDB" id="6428174at2759"/>
<feature type="transmembrane region" description="Helical" evidence="6">
    <location>
        <begin position="275"/>
        <end position="295"/>
    </location>
</feature>
<evidence type="ECO:0000256" key="2">
    <source>
        <dbReference type="ARBA" id="ARBA00022692"/>
    </source>
</evidence>
<dbReference type="PANTHER" id="PTHR12570:SF92">
    <property type="entry name" value="SPICHTHYIN, ISOFORM B"/>
    <property type="match status" value="1"/>
</dbReference>
<evidence type="ECO:0000313" key="8">
    <source>
        <dbReference type="Proteomes" id="UP000703269"/>
    </source>
</evidence>
<feature type="transmembrane region" description="Helical" evidence="6">
    <location>
        <begin position="174"/>
        <end position="194"/>
    </location>
</feature>
<evidence type="ECO:0000313" key="7">
    <source>
        <dbReference type="EMBL" id="GJE90248.1"/>
    </source>
</evidence>
<gene>
    <name evidence="7" type="ORF">PsYK624_063770</name>
</gene>
<feature type="transmembrane region" description="Helical" evidence="6">
    <location>
        <begin position="37"/>
        <end position="56"/>
    </location>
</feature>
<dbReference type="Pfam" id="PF05653">
    <property type="entry name" value="Mg_trans_NIPA"/>
    <property type="match status" value="1"/>
</dbReference>
<keyword evidence="3 6" id="KW-1133">Transmembrane helix</keyword>
<feature type="region of interest" description="Disordered" evidence="5">
    <location>
        <begin position="498"/>
        <end position="657"/>
    </location>
</feature>
<dbReference type="SUPFAM" id="SSF103481">
    <property type="entry name" value="Multidrug resistance efflux transporter EmrE"/>
    <property type="match status" value="1"/>
</dbReference>
<dbReference type="EMBL" id="BPQB01000015">
    <property type="protein sequence ID" value="GJE90248.1"/>
    <property type="molecule type" value="Genomic_DNA"/>
</dbReference>
<feature type="compositionally biased region" description="Basic and acidic residues" evidence="5">
    <location>
        <begin position="404"/>
        <end position="424"/>
    </location>
</feature>
<dbReference type="PANTHER" id="PTHR12570">
    <property type="match status" value="1"/>
</dbReference>
<feature type="compositionally biased region" description="Low complexity" evidence="5">
    <location>
        <begin position="543"/>
        <end position="562"/>
    </location>
</feature>
<feature type="transmembrane region" description="Helical" evidence="6">
    <location>
        <begin position="201"/>
        <end position="227"/>
    </location>
</feature>
<keyword evidence="2 6" id="KW-0812">Transmembrane</keyword>
<name>A0A9P3G8H9_9APHY</name>
<evidence type="ECO:0000256" key="1">
    <source>
        <dbReference type="ARBA" id="ARBA00004141"/>
    </source>
</evidence>
<feature type="transmembrane region" description="Helical" evidence="6">
    <location>
        <begin position="134"/>
        <end position="154"/>
    </location>
</feature>
<dbReference type="GO" id="GO:0015095">
    <property type="term" value="F:magnesium ion transmembrane transporter activity"/>
    <property type="evidence" value="ECO:0007669"/>
    <property type="project" value="InterPro"/>
</dbReference>
<dbReference type="GO" id="GO:0016020">
    <property type="term" value="C:membrane"/>
    <property type="evidence" value="ECO:0007669"/>
    <property type="project" value="UniProtKB-SubCell"/>
</dbReference>
<feature type="transmembrane region" description="Helical" evidence="6">
    <location>
        <begin position="239"/>
        <end position="263"/>
    </location>
</feature>
<comment type="caution">
    <text evidence="7">The sequence shown here is derived from an EMBL/GenBank/DDBJ whole genome shotgun (WGS) entry which is preliminary data.</text>
</comment>
<evidence type="ECO:0000256" key="3">
    <source>
        <dbReference type="ARBA" id="ARBA00022989"/>
    </source>
</evidence>
<keyword evidence="8" id="KW-1185">Reference proteome</keyword>
<dbReference type="InterPro" id="IPR037185">
    <property type="entry name" value="EmrE-like"/>
</dbReference>
<proteinExistence type="predicted"/>
<evidence type="ECO:0000256" key="6">
    <source>
        <dbReference type="SAM" id="Phobius"/>
    </source>
</evidence>
<keyword evidence="4 6" id="KW-0472">Membrane</keyword>
<protein>
    <submittedName>
        <fullName evidence="7">Magnesium transporter NIPA-domain-containing protein</fullName>
    </submittedName>
</protein>
<accession>A0A9P3G8H9</accession>
<dbReference type="AlphaFoldDB" id="A0A9P3G8H9"/>
<feature type="compositionally biased region" description="Polar residues" evidence="5">
    <location>
        <begin position="388"/>
        <end position="397"/>
    </location>
</feature>
<evidence type="ECO:0000256" key="4">
    <source>
        <dbReference type="ARBA" id="ARBA00023136"/>
    </source>
</evidence>
<feature type="region of interest" description="Disordered" evidence="5">
    <location>
        <begin position="388"/>
        <end position="430"/>
    </location>
</feature>